<dbReference type="PANTHER" id="PTHR21015:SF22">
    <property type="entry name" value="GLYCOSYLTRANSFERASE"/>
    <property type="match status" value="1"/>
</dbReference>
<feature type="binding site" evidence="10">
    <location>
        <position position="193"/>
    </location>
    <ligand>
        <name>UDP-N-acetyl-alpha-D-glucosamine</name>
        <dbReference type="ChEBI" id="CHEBI:57705"/>
    </ligand>
</feature>
<keyword evidence="7 10" id="KW-0472">Membrane</keyword>
<keyword evidence="3 10" id="KW-0328">Glycosyltransferase</keyword>
<proteinExistence type="inferred from homology"/>
<evidence type="ECO:0000259" key="11">
    <source>
        <dbReference type="Pfam" id="PF03033"/>
    </source>
</evidence>
<dbReference type="AlphaFoldDB" id="A0A8J7CL21"/>
<feature type="domain" description="Glycosyl transferase family 28 C-terminal" evidence="12">
    <location>
        <begin position="187"/>
        <end position="349"/>
    </location>
</feature>
<dbReference type="Pfam" id="PF03033">
    <property type="entry name" value="Glyco_transf_28"/>
    <property type="match status" value="1"/>
</dbReference>
<dbReference type="SUPFAM" id="SSF53756">
    <property type="entry name" value="UDP-Glycosyltransferase/glycogen phosphorylase"/>
    <property type="match status" value="1"/>
</dbReference>
<keyword evidence="5 10" id="KW-0133">Cell shape</keyword>
<dbReference type="GO" id="GO:0050511">
    <property type="term" value="F:undecaprenyldiphospho-muramoylpentapeptide beta-N-acetylglucosaminyltransferase activity"/>
    <property type="evidence" value="ECO:0007669"/>
    <property type="project" value="UniProtKB-UniRule"/>
</dbReference>
<evidence type="ECO:0000256" key="5">
    <source>
        <dbReference type="ARBA" id="ARBA00022960"/>
    </source>
</evidence>
<organism evidence="13 14">
    <name type="scientific">Candidatus Polarisedimenticola svalbardensis</name>
    <dbReference type="NCBI Taxonomy" id="2886004"/>
    <lineage>
        <taxon>Bacteria</taxon>
        <taxon>Pseudomonadati</taxon>
        <taxon>Acidobacteriota</taxon>
        <taxon>Candidatus Polarisedimenticolia</taxon>
        <taxon>Candidatus Polarisedimenticolales</taxon>
        <taxon>Candidatus Polarisedimenticolaceae</taxon>
        <taxon>Candidatus Polarisedimenticola</taxon>
    </lineage>
</organism>
<feature type="domain" description="Glycosyltransferase family 28 N-terminal" evidence="11">
    <location>
        <begin position="9"/>
        <end position="147"/>
    </location>
</feature>
<reference evidence="13 14" key="1">
    <citation type="submission" date="2020-08" db="EMBL/GenBank/DDBJ databases">
        <title>Acidobacteriota in marine sediments use diverse sulfur dissimilation pathways.</title>
        <authorList>
            <person name="Wasmund K."/>
        </authorList>
    </citation>
    <scope>NUCLEOTIDE SEQUENCE [LARGE SCALE GENOMIC DNA]</scope>
    <source>
        <strain evidence="13">MAG AM4</strain>
    </source>
</reference>
<dbReference type="EMBL" id="JACXWD010000017">
    <property type="protein sequence ID" value="MBD3867858.1"/>
    <property type="molecule type" value="Genomic_DNA"/>
</dbReference>
<dbReference type="NCBIfam" id="TIGR01133">
    <property type="entry name" value="murG"/>
    <property type="match status" value="1"/>
</dbReference>
<evidence type="ECO:0000256" key="3">
    <source>
        <dbReference type="ARBA" id="ARBA00022676"/>
    </source>
</evidence>
<sequence length="371" mass="38656">MMKKSSYNIVFAGGGTGGHLYPALAVAHEIKRRHSSASIRFVGAERGIETRLVPEAGFPLKTLPLRGMKGAGPAGKIKAVVAAAMAVLTCLGSMIGSRPDLVIGVGGYASGPAVVAARLLMIRTMILEQNHFPGATNRWLAGLVHRICVPSEAARMRFGNRGEITGNPVRTAFTEIGEPPLAERLSLLVFGGSRGAHSLNSAMADAAAGLAALPAPPAIVHQTGEADLESVREAYRSNYPHGLAEACAYLDDMPSRLARADFVISRAGATTLAELAAAGRGALLVPYPHAADDHQRLNAQAVVEAGAARMIDDQDLSGDRIAALIAELDGNRMEMGRMGHAARTLAIPDATGRITTVAEDLLGIRGGADVS</sequence>
<gene>
    <name evidence="10 13" type="primary">murG</name>
    <name evidence="13" type="ORF">IFK94_07030</name>
</gene>
<protein>
    <recommendedName>
        <fullName evidence="10">UDP-N-acetylglucosamine--N-acetylmuramyl-(pentapeptide) pyrophosphoryl-undecaprenol N-acetylglucosamine transferase</fullName>
        <ecNumber evidence="10">2.4.1.227</ecNumber>
    </recommendedName>
    <alternativeName>
        <fullName evidence="10">Undecaprenyl-PP-MurNAc-pentapeptide-UDPGlcNAc GlcNAc transferase</fullName>
    </alternativeName>
</protein>
<comment type="function">
    <text evidence="10">Cell wall formation. Catalyzes the transfer of a GlcNAc subunit on undecaprenyl-pyrophosphoryl-MurNAc-pentapeptide (lipid intermediate I) to form undecaprenyl-pyrophosphoryl-MurNAc-(pentapeptide)GlcNAc (lipid intermediate II).</text>
</comment>
<dbReference type="CDD" id="cd03785">
    <property type="entry name" value="GT28_MurG"/>
    <property type="match status" value="1"/>
</dbReference>
<name>A0A8J7CL21_9BACT</name>
<comment type="pathway">
    <text evidence="10">Cell wall biogenesis; peptidoglycan biosynthesis.</text>
</comment>
<evidence type="ECO:0000313" key="14">
    <source>
        <dbReference type="Proteomes" id="UP000648239"/>
    </source>
</evidence>
<dbReference type="UniPathway" id="UPA00219"/>
<evidence type="ECO:0000256" key="2">
    <source>
        <dbReference type="ARBA" id="ARBA00022618"/>
    </source>
</evidence>
<keyword evidence="6 10" id="KW-0573">Peptidoglycan synthesis</keyword>
<comment type="caution">
    <text evidence="10">Lacks conserved residue(s) required for the propagation of feature annotation.</text>
</comment>
<dbReference type="InterPro" id="IPR004276">
    <property type="entry name" value="GlycoTrans_28_N"/>
</dbReference>
<dbReference type="GO" id="GO:0008360">
    <property type="term" value="P:regulation of cell shape"/>
    <property type="evidence" value="ECO:0007669"/>
    <property type="project" value="UniProtKB-KW"/>
</dbReference>
<comment type="similarity">
    <text evidence="10">Belongs to the glycosyltransferase 28 family. MurG subfamily.</text>
</comment>
<evidence type="ECO:0000256" key="1">
    <source>
        <dbReference type="ARBA" id="ARBA00022475"/>
    </source>
</evidence>
<evidence type="ECO:0000256" key="4">
    <source>
        <dbReference type="ARBA" id="ARBA00022679"/>
    </source>
</evidence>
<keyword evidence="2 10" id="KW-0132">Cell division</keyword>
<dbReference type="HAMAP" id="MF_00033">
    <property type="entry name" value="MurG"/>
    <property type="match status" value="1"/>
</dbReference>
<comment type="caution">
    <text evidence="13">The sequence shown here is derived from an EMBL/GenBank/DDBJ whole genome shotgun (WGS) entry which is preliminary data.</text>
</comment>
<comment type="catalytic activity">
    <reaction evidence="10">
        <text>di-trans,octa-cis-undecaprenyl diphospho-N-acetyl-alpha-D-muramoyl-L-alanyl-D-glutamyl-meso-2,6-diaminopimeloyl-D-alanyl-D-alanine + UDP-N-acetyl-alpha-D-glucosamine = di-trans,octa-cis-undecaprenyl diphospho-[N-acetyl-alpha-D-glucosaminyl-(1-&gt;4)]-N-acetyl-alpha-D-muramoyl-L-alanyl-D-glutamyl-meso-2,6-diaminopimeloyl-D-alanyl-D-alanine + UDP + H(+)</text>
        <dbReference type="Rhea" id="RHEA:31227"/>
        <dbReference type="ChEBI" id="CHEBI:15378"/>
        <dbReference type="ChEBI" id="CHEBI:57705"/>
        <dbReference type="ChEBI" id="CHEBI:58223"/>
        <dbReference type="ChEBI" id="CHEBI:61387"/>
        <dbReference type="ChEBI" id="CHEBI:61388"/>
        <dbReference type="EC" id="2.4.1.227"/>
    </reaction>
</comment>
<keyword evidence="9 10" id="KW-0961">Cell wall biogenesis/degradation</keyword>
<evidence type="ECO:0000256" key="6">
    <source>
        <dbReference type="ARBA" id="ARBA00022984"/>
    </source>
</evidence>
<dbReference type="GO" id="GO:0005975">
    <property type="term" value="P:carbohydrate metabolic process"/>
    <property type="evidence" value="ECO:0007669"/>
    <property type="project" value="InterPro"/>
</dbReference>
<feature type="binding site" evidence="10">
    <location>
        <position position="295"/>
    </location>
    <ligand>
        <name>UDP-N-acetyl-alpha-D-glucosamine</name>
        <dbReference type="ChEBI" id="CHEBI:57705"/>
    </ligand>
</feature>
<feature type="binding site" evidence="10">
    <location>
        <position position="170"/>
    </location>
    <ligand>
        <name>UDP-N-acetyl-alpha-D-glucosamine</name>
        <dbReference type="ChEBI" id="CHEBI:57705"/>
    </ligand>
</feature>
<evidence type="ECO:0000313" key="13">
    <source>
        <dbReference type="EMBL" id="MBD3867858.1"/>
    </source>
</evidence>
<dbReference type="GO" id="GO:0005886">
    <property type="term" value="C:plasma membrane"/>
    <property type="evidence" value="ECO:0007669"/>
    <property type="project" value="UniProtKB-SubCell"/>
</dbReference>
<dbReference type="PANTHER" id="PTHR21015">
    <property type="entry name" value="UDP-N-ACETYLGLUCOSAMINE--N-ACETYLMURAMYL-(PENTAPEPTIDE) PYROPHOSPHORYL-UNDECAPRENOL N-ACETYLGLUCOSAMINE TRANSFERASE 1"/>
    <property type="match status" value="1"/>
</dbReference>
<evidence type="ECO:0000256" key="9">
    <source>
        <dbReference type="ARBA" id="ARBA00023316"/>
    </source>
</evidence>
<evidence type="ECO:0000256" key="7">
    <source>
        <dbReference type="ARBA" id="ARBA00023136"/>
    </source>
</evidence>
<evidence type="ECO:0000259" key="12">
    <source>
        <dbReference type="Pfam" id="PF04101"/>
    </source>
</evidence>
<feature type="binding site" evidence="10">
    <location>
        <begin position="16"/>
        <end position="18"/>
    </location>
    <ligand>
        <name>UDP-N-acetyl-alpha-D-glucosamine</name>
        <dbReference type="ChEBI" id="CHEBI:57705"/>
    </ligand>
</feature>
<feature type="binding site" evidence="10">
    <location>
        <position position="130"/>
    </location>
    <ligand>
        <name>UDP-N-acetyl-alpha-D-glucosamine</name>
        <dbReference type="ChEBI" id="CHEBI:57705"/>
    </ligand>
</feature>
<dbReference type="Pfam" id="PF04101">
    <property type="entry name" value="Glyco_tran_28_C"/>
    <property type="match status" value="1"/>
</dbReference>
<evidence type="ECO:0000256" key="8">
    <source>
        <dbReference type="ARBA" id="ARBA00023306"/>
    </source>
</evidence>
<dbReference type="GO" id="GO:0009252">
    <property type="term" value="P:peptidoglycan biosynthetic process"/>
    <property type="evidence" value="ECO:0007669"/>
    <property type="project" value="UniProtKB-UniRule"/>
</dbReference>
<dbReference type="GO" id="GO:0051301">
    <property type="term" value="P:cell division"/>
    <property type="evidence" value="ECO:0007669"/>
    <property type="project" value="UniProtKB-KW"/>
</dbReference>
<keyword evidence="4 10" id="KW-0808">Transferase</keyword>
<evidence type="ECO:0000256" key="10">
    <source>
        <dbReference type="HAMAP-Rule" id="MF_00033"/>
    </source>
</evidence>
<dbReference type="GO" id="GO:0071555">
    <property type="term" value="P:cell wall organization"/>
    <property type="evidence" value="ECO:0007669"/>
    <property type="project" value="UniProtKB-KW"/>
</dbReference>
<dbReference type="EC" id="2.4.1.227" evidence="10"/>
<dbReference type="Proteomes" id="UP000648239">
    <property type="component" value="Unassembled WGS sequence"/>
</dbReference>
<accession>A0A8J7CL21</accession>
<dbReference type="InterPro" id="IPR007235">
    <property type="entry name" value="Glyco_trans_28_C"/>
</dbReference>
<keyword evidence="1 10" id="KW-1003">Cell membrane</keyword>
<dbReference type="InterPro" id="IPR006009">
    <property type="entry name" value="GlcNAc_MurG"/>
</dbReference>
<comment type="subcellular location">
    <subcellularLocation>
        <location evidence="10">Cell membrane</location>
        <topology evidence="10">Peripheral membrane protein</topology>
        <orientation evidence="10">Cytoplasmic side</orientation>
    </subcellularLocation>
</comment>
<keyword evidence="8 10" id="KW-0131">Cell cycle</keyword>
<dbReference type="Gene3D" id="3.40.50.2000">
    <property type="entry name" value="Glycogen Phosphorylase B"/>
    <property type="match status" value="2"/>
</dbReference>